<accession>A0AAE0H7R7</accession>
<gene>
    <name evidence="1" type="ORF">B0H64DRAFT_247732</name>
</gene>
<name>A0AAE0H7R7_9PEZI</name>
<dbReference type="EMBL" id="JAUEPN010000009">
    <property type="protein sequence ID" value="KAK3291548.1"/>
    <property type="molecule type" value="Genomic_DNA"/>
</dbReference>
<evidence type="ECO:0000313" key="1">
    <source>
        <dbReference type="EMBL" id="KAK3291548.1"/>
    </source>
</evidence>
<reference evidence="1" key="1">
    <citation type="journal article" date="2023" name="Mol. Phylogenet. Evol.">
        <title>Genome-scale phylogeny and comparative genomics of the fungal order Sordariales.</title>
        <authorList>
            <person name="Hensen N."/>
            <person name="Bonometti L."/>
            <person name="Westerberg I."/>
            <person name="Brannstrom I.O."/>
            <person name="Guillou S."/>
            <person name="Cros-Aarteil S."/>
            <person name="Calhoun S."/>
            <person name="Haridas S."/>
            <person name="Kuo A."/>
            <person name="Mondo S."/>
            <person name="Pangilinan J."/>
            <person name="Riley R."/>
            <person name="LaButti K."/>
            <person name="Andreopoulos B."/>
            <person name="Lipzen A."/>
            <person name="Chen C."/>
            <person name="Yan M."/>
            <person name="Daum C."/>
            <person name="Ng V."/>
            <person name="Clum A."/>
            <person name="Steindorff A."/>
            <person name="Ohm R.A."/>
            <person name="Martin F."/>
            <person name="Silar P."/>
            <person name="Natvig D.O."/>
            <person name="Lalanne C."/>
            <person name="Gautier V."/>
            <person name="Ament-Velasquez S.L."/>
            <person name="Kruys A."/>
            <person name="Hutchinson M.I."/>
            <person name="Powell A.J."/>
            <person name="Barry K."/>
            <person name="Miller A.N."/>
            <person name="Grigoriev I.V."/>
            <person name="Debuchy R."/>
            <person name="Gladieux P."/>
            <person name="Hiltunen Thoren M."/>
            <person name="Johannesson H."/>
        </authorList>
    </citation>
    <scope>NUCLEOTIDE SEQUENCE</scope>
    <source>
        <strain evidence="1">CBS 168.71</strain>
    </source>
</reference>
<keyword evidence="2" id="KW-1185">Reference proteome</keyword>
<proteinExistence type="predicted"/>
<dbReference type="Proteomes" id="UP001278766">
    <property type="component" value="Unassembled WGS sequence"/>
</dbReference>
<comment type="caution">
    <text evidence="1">The sequence shown here is derived from an EMBL/GenBank/DDBJ whole genome shotgun (WGS) entry which is preliminary data.</text>
</comment>
<evidence type="ECO:0000313" key="2">
    <source>
        <dbReference type="Proteomes" id="UP001278766"/>
    </source>
</evidence>
<dbReference type="GeneID" id="87836894"/>
<organism evidence="1 2">
    <name type="scientific">Chaetomium fimeti</name>
    <dbReference type="NCBI Taxonomy" id="1854472"/>
    <lineage>
        <taxon>Eukaryota</taxon>
        <taxon>Fungi</taxon>
        <taxon>Dikarya</taxon>
        <taxon>Ascomycota</taxon>
        <taxon>Pezizomycotina</taxon>
        <taxon>Sordariomycetes</taxon>
        <taxon>Sordariomycetidae</taxon>
        <taxon>Sordariales</taxon>
        <taxon>Chaetomiaceae</taxon>
        <taxon>Chaetomium</taxon>
    </lineage>
</organism>
<dbReference type="RefSeq" id="XP_062655062.1">
    <property type="nucleotide sequence ID" value="XM_062799946.1"/>
</dbReference>
<protein>
    <submittedName>
        <fullName evidence="1">Uncharacterized protein</fullName>
    </submittedName>
</protein>
<sequence>MVIALRHNLDEDSPNSSIAQRPVSIKRIIALHPRERLFVQPLLWTNRQLALLGCRIHVRDEASCGSGLGVVPRDWPAPKNGNRVDGKLLSLLTRLRKRQPIADELEDTVRRLLRLASGSVLLKPNRVASLEFEGRSCASFPYCRITAGNATFALFDAHDIAQERYRLFKPPPTKFAAMDLPGVQRCNRLLKRYMPTEHEKDPYLVAFVIALAQQSRRHMMQQEPALSAVTVRILFSSKRSPISFNTFVAHVPVTFLHKLDTPAQEPPLGSDLDIHHCRVSLEPFENLPHRLLHCLARDYAEKTRGQNE</sequence>
<reference evidence="1" key="2">
    <citation type="submission" date="2023-06" db="EMBL/GenBank/DDBJ databases">
        <authorList>
            <consortium name="Lawrence Berkeley National Laboratory"/>
            <person name="Haridas S."/>
            <person name="Hensen N."/>
            <person name="Bonometti L."/>
            <person name="Westerberg I."/>
            <person name="Brannstrom I.O."/>
            <person name="Guillou S."/>
            <person name="Cros-Aarteil S."/>
            <person name="Calhoun S."/>
            <person name="Kuo A."/>
            <person name="Mondo S."/>
            <person name="Pangilinan J."/>
            <person name="Riley R."/>
            <person name="Labutti K."/>
            <person name="Andreopoulos B."/>
            <person name="Lipzen A."/>
            <person name="Chen C."/>
            <person name="Yanf M."/>
            <person name="Daum C."/>
            <person name="Ng V."/>
            <person name="Clum A."/>
            <person name="Steindorff A."/>
            <person name="Ohm R."/>
            <person name="Martin F."/>
            <person name="Silar P."/>
            <person name="Natvig D."/>
            <person name="Lalanne C."/>
            <person name="Gautier V."/>
            <person name="Ament-Velasquez S.L."/>
            <person name="Kruys A."/>
            <person name="Hutchinson M.I."/>
            <person name="Powell A.J."/>
            <person name="Barry K."/>
            <person name="Miller A.N."/>
            <person name="Grigoriev I.V."/>
            <person name="Debuchy R."/>
            <person name="Gladieux P."/>
            <person name="Thoren M.H."/>
            <person name="Johannesson H."/>
        </authorList>
    </citation>
    <scope>NUCLEOTIDE SEQUENCE</scope>
    <source>
        <strain evidence="1">CBS 168.71</strain>
    </source>
</reference>
<dbReference type="AlphaFoldDB" id="A0AAE0H7R7"/>